<sequence>MNNRTRTFSTASFFLLGVLLSRHAGAQHQGDNSPASNRSLDFSVPASPAFVTLGVAPENVVRPISPRLFAASLADAIDQRGRIQNGVAIDAAPFMATTTLQQYRTSAVRRFFANTQFSLGTTKGQSSVDEALQGALGIHFTLVNTSDPRLDDAVLDFYDKLDAQAMANIIFTPDEKGARAKDAEIARLKEEQAAKLRQTGEQGFAWTAAAALSSRSDSSRINDLQYNGFAAWTSVSYGLGSTVQGILHARGRWDEKVVNTNKLGGTYSQNTFLTGLRLRGSFGSVKASLEGAATFTHRDVKTSDGSTPPTDVAGLISAVLEPRLTENLWLHLSLYSEFAKDLNRNTIGFKTALKWAVSQKD</sequence>
<evidence type="ECO:0000313" key="2">
    <source>
        <dbReference type="EMBL" id="PJJ48525.1"/>
    </source>
</evidence>
<accession>A0A2M9AS45</accession>
<feature type="signal peptide" evidence="1">
    <location>
        <begin position="1"/>
        <end position="26"/>
    </location>
</feature>
<organism evidence="2 3">
    <name type="scientific">Hymenobacter chitinivorans DSM 11115</name>
    <dbReference type="NCBI Taxonomy" id="1121954"/>
    <lineage>
        <taxon>Bacteria</taxon>
        <taxon>Pseudomonadati</taxon>
        <taxon>Bacteroidota</taxon>
        <taxon>Cytophagia</taxon>
        <taxon>Cytophagales</taxon>
        <taxon>Hymenobacteraceae</taxon>
        <taxon>Hymenobacter</taxon>
    </lineage>
</organism>
<proteinExistence type="predicted"/>
<dbReference type="Proteomes" id="UP000228535">
    <property type="component" value="Unassembled WGS sequence"/>
</dbReference>
<name>A0A2M9AS45_9BACT</name>
<reference evidence="2 3" key="1">
    <citation type="submission" date="2017-11" db="EMBL/GenBank/DDBJ databases">
        <title>Genomic Encyclopedia of Archaeal and Bacterial Type Strains, Phase II (KMG-II): From Individual Species to Whole Genera.</title>
        <authorList>
            <person name="Goeker M."/>
        </authorList>
    </citation>
    <scope>NUCLEOTIDE SEQUENCE [LARGE SCALE GENOMIC DNA]</scope>
    <source>
        <strain evidence="2 3">DSM 11115</strain>
    </source>
</reference>
<keyword evidence="1" id="KW-0732">Signal</keyword>
<protein>
    <submittedName>
        <fullName evidence="2">Uncharacterized protein</fullName>
    </submittedName>
</protein>
<dbReference type="EMBL" id="PGFA01000004">
    <property type="protein sequence ID" value="PJJ48525.1"/>
    <property type="molecule type" value="Genomic_DNA"/>
</dbReference>
<evidence type="ECO:0000256" key="1">
    <source>
        <dbReference type="SAM" id="SignalP"/>
    </source>
</evidence>
<feature type="chain" id="PRO_5014676760" evidence="1">
    <location>
        <begin position="27"/>
        <end position="361"/>
    </location>
</feature>
<dbReference type="AlphaFoldDB" id="A0A2M9AS45"/>
<comment type="caution">
    <text evidence="2">The sequence shown here is derived from an EMBL/GenBank/DDBJ whole genome shotgun (WGS) entry which is preliminary data.</text>
</comment>
<evidence type="ECO:0000313" key="3">
    <source>
        <dbReference type="Proteomes" id="UP000228535"/>
    </source>
</evidence>
<gene>
    <name evidence="2" type="ORF">CLV45_4234</name>
</gene>
<keyword evidence="3" id="KW-1185">Reference proteome</keyword>